<sequence length="268" mass="27744">MGELDGVRIGVTAERRADDLIGALLRHGAEVRHAPTITIVPLADDPELRRGTEAVLAAPVDLTAVTTGAGFRGWLDAAEGWGLREALLDALAGSRIFARGPKAVGAVRGVGLREEYSAPSETNDELFGALTEAGVGGARVALQLHGAPLPEFTEPLAAAGASVLAVQPYRWHTPPNPEPVFSLIHEVLSGELAALVFTSAPAATNFLTLADESGHGTELREILRGGTVVCACVGPVTAAPLETAGISTLQPERQRLGALVKLVVAKLG</sequence>
<dbReference type="Gene3D" id="3.40.50.10090">
    <property type="match status" value="2"/>
</dbReference>
<dbReference type="Proteomes" id="UP000199137">
    <property type="component" value="Unassembled WGS sequence"/>
</dbReference>
<dbReference type="GO" id="GO:0004852">
    <property type="term" value="F:uroporphyrinogen-III synthase activity"/>
    <property type="evidence" value="ECO:0007669"/>
    <property type="project" value="InterPro"/>
</dbReference>
<dbReference type="PANTHER" id="PTHR40082:SF1">
    <property type="entry name" value="BLR5956 PROTEIN"/>
    <property type="match status" value="1"/>
</dbReference>
<evidence type="ECO:0000313" key="2">
    <source>
        <dbReference type="EMBL" id="SFQ66298.1"/>
    </source>
</evidence>
<dbReference type="CDD" id="cd06578">
    <property type="entry name" value="HemD"/>
    <property type="match status" value="1"/>
</dbReference>
<dbReference type="GO" id="GO:0006780">
    <property type="term" value="P:uroporphyrinogen III biosynthetic process"/>
    <property type="evidence" value="ECO:0007669"/>
    <property type="project" value="InterPro"/>
</dbReference>
<dbReference type="PANTHER" id="PTHR40082">
    <property type="entry name" value="BLR5956 PROTEIN"/>
    <property type="match status" value="1"/>
</dbReference>
<evidence type="ECO:0000313" key="3">
    <source>
        <dbReference type="Proteomes" id="UP000199137"/>
    </source>
</evidence>
<dbReference type="OrthoDB" id="213853at2"/>
<dbReference type="NCBIfam" id="NF005568">
    <property type="entry name" value="PRK07239.1"/>
    <property type="match status" value="1"/>
</dbReference>
<proteinExistence type="predicted"/>
<accession>A0A1I6AC50</accession>
<dbReference type="SUPFAM" id="SSF69618">
    <property type="entry name" value="HemD-like"/>
    <property type="match status" value="1"/>
</dbReference>
<dbReference type="Pfam" id="PF02602">
    <property type="entry name" value="HEM4"/>
    <property type="match status" value="1"/>
</dbReference>
<reference evidence="2 3" key="1">
    <citation type="submission" date="2016-10" db="EMBL/GenBank/DDBJ databases">
        <authorList>
            <person name="de Groot N.N."/>
        </authorList>
    </citation>
    <scope>NUCLEOTIDE SEQUENCE [LARGE SCALE GENOMIC DNA]</scope>
    <source>
        <strain evidence="2 3">DSM 44637</strain>
    </source>
</reference>
<dbReference type="InterPro" id="IPR003754">
    <property type="entry name" value="4pyrrol_synth_uPrphyn_synth"/>
</dbReference>
<dbReference type="STRING" id="112413.SAMN05421854_11884"/>
<dbReference type="RefSeq" id="WP_093576719.1">
    <property type="nucleotide sequence ID" value="NZ_FOWC01000018.1"/>
</dbReference>
<dbReference type="EMBL" id="FOWC01000018">
    <property type="protein sequence ID" value="SFQ66298.1"/>
    <property type="molecule type" value="Genomic_DNA"/>
</dbReference>
<feature type="domain" description="Tetrapyrrole biosynthesis uroporphyrinogen III synthase" evidence="1">
    <location>
        <begin position="19"/>
        <end position="260"/>
    </location>
</feature>
<dbReference type="InterPro" id="IPR039793">
    <property type="entry name" value="UROS/Hem4"/>
</dbReference>
<gene>
    <name evidence="2" type="ORF">SAMN05421854_11884</name>
</gene>
<name>A0A1I6AC50_9PSEU</name>
<protein>
    <submittedName>
        <fullName evidence="2">Uroporphyrinogen-III synthase</fullName>
    </submittedName>
</protein>
<organism evidence="2 3">
    <name type="scientific">Amycolatopsis rubida</name>
    <dbReference type="NCBI Taxonomy" id="112413"/>
    <lineage>
        <taxon>Bacteria</taxon>
        <taxon>Bacillati</taxon>
        <taxon>Actinomycetota</taxon>
        <taxon>Actinomycetes</taxon>
        <taxon>Pseudonocardiales</taxon>
        <taxon>Pseudonocardiaceae</taxon>
        <taxon>Amycolatopsis</taxon>
    </lineage>
</organism>
<dbReference type="AlphaFoldDB" id="A0A1I6AC50"/>
<dbReference type="InterPro" id="IPR036108">
    <property type="entry name" value="4pyrrol_syn_uPrphyn_synt_sf"/>
</dbReference>
<evidence type="ECO:0000259" key="1">
    <source>
        <dbReference type="Pfam" id="PF02602"/>
    </source>
</evidence>